<protein>
    <submittedName>
        <fullName evidence="1">Uncharacterized protein</fullName>
    </submittedName>
</protein>
<sequence>MLPQSEYYQITLHSNGSGGEFDVAFNIARAGSFAGDGSDMGNGSVPGMDQLMAIAEGIASGLEAASAPYWDNITVVSITRTPPQDAVTLYP</sequence>
<dbReference type="EMBL" id="CP108222">
    <property type="protein sequence ID" value="WTT17745.1"/>
    <property type="molecule type" value="Genomic_DNA"/>
</dbReference>
<organism evidence="1">
    <name type="scientific">Streptomyces sp. NBC_00093</name>
    <dbReference type="NCBI Taxonomy" id="2975649"/>
    <lineage>
        <taxon>Bacteria</taxon>
        <taxon>Bacillati</taxon>
        <taxon>Actinomycetota</taxon>
        <taxon>Actinomycetes</taxon>
        <taxon>Kitasatosporales</taxon>
        <taxon>Streptomycetaceae</taxon>
        <taxon>Streptomyces</taxon>
    </lineage>
</organism>
<dbReference type="AlphaFoldDB" id="A0AAU2A2D3"/>
<gene>
    <name evidence="1" type="ORF">OHA22_20470</name>
</gene>
<proteinExistence type="predicted"/>
<reference evidence="1" key="1">
    <citation type="submission" date="2022-10" db="EMBL/GenBank/DDBJ databases">
        <title>The complete genomes of actinobacterial strains from the NBC collection.</title>
        <authorList>
            <person name="Joergensen T.S."/>
            <person name="Alvarez Arevalo M."/>
            <person name="Sterndorff E.B."/>
            <person name="Faurdal D."/>
            <person name="Vuksanovic O."/>
            <person name="Mourched A.-S."/>
            <person name="Charusanti P."/>
            <person name="Shaw S."/>
            <person name="Blin K."/>
            <person name="Weber T."/>
        </authorList>
    </citation>
    <scope>NUCLEOTIDE SEQUENCE</scope>
    <source>
        <strain evidence="1">NBC_00093</strain>
    </source>
</reference>
<evidence type="ECO:0000313" key="1">
    <source>
        <dbReference type="EMBL" id="WTT17745.1"/>
    </source>
</evidence>
<accession>A0AAU2A2D3</accession>
<name>A0AAU2A2D3_9ACTN</name>